<organism evidence="2 3">
    <name type="scientific">Arthrobacter halodurans</name>
    <dbReference type="NCBI Taxonomy" id="516699"/>
    <lineage>
        <taxon>Bacteria</taxon>
        <taxon>Bacillati</taxon>
        <taxon>Actinomycetota</taxon>
        <taxon>Actinomycetes</taxon>
        <taxon>Micrococcales</taxon>
        <taxon>Micrococcaceae</taxon>
        <taxon>Arthrobacter</taxon>
    </lineage>
</organism>
<accession>A0ABV4UP36</accession>
<dbReference type="EMBL" id="JBHDLJ010000007">
    <property type="protein sequence ID" value="MFB0835041.1"/>
    <property type="molecule type" value="Genomic_DNA"/>
</dbReference>
<proteinExistence type="predicted"/>
<evidence type="ECO:0000313" key="2">
    <source>
        <dbReference type="EMBL" id="MFB0835041.1"/>
    </source>
</evidence>
<dbReference type="GO" id="GO:0032259">
    <property type="term" value="P:methylation"/>
    <property type="evidence" value="ECO:0007669"/>
    <property type="project" value="UniProtKB-KW"/>
</dbReference>
<keyword evidence="2" id="KW-0489">Methyltransferase</keyword>
<protein>
    <submittedName>
        <fullName evidence="2">Class I SAM-dependent methyltransferase</fullName>
        <ecNumber evidence="2">2.1.1.-</ecNumber>
    </submittedName>
</protein>
<feature type="domain" description="Methyltransferase" evidence="1">
    <location>
        <begin position="37"/>
        <end position="101"/>
    </location>
</feature>
<keyword evidence="2" id="KW-0808">Transferase</keyword>
<dbReference type="Gene3D" id="3.40.50.150">
    <property type="entry name" value="Vaccinia Virus protein VP39"/>
    <property type="match status" value="1"/>
</dbReference>
<dbReference type="EC" id="2.1.1.-" evidence="2"/>
<dbReference type="Pfam" id="PF13847">
    <property type="entry name" value="Methyltransf_31"/>
    <property type="match status" value="1"/>
</dbReference>
<dbReference type="Proteomes" id="UP001575652">
    <property type="component" value="Unassembled WGS sequence"/>
</dbReference>
<sequence length="221" mass="22798">MRDAYDAMAPFYDAFSGEYPVYRAGRLAGIAGLGPEPGARVLDAGCGTGLNFGPLMERVGPGGAVVGIDRSAGMLRRAERRAAAHGWDNVVLVQADLETMAPDRIAALLGSVGAGAGSPTSRAGLATYSLSLMPGWRRVAEHLADGLGHGARLCVVDMQQPVGRARWLAPLAELACALGGSDIAAHPWTAVEDRCREVGGASVRGGHLQARWGTLSAVGNG</sequence>
<evidence type="ECO:0000313" key="3">
    <source>
        <dbReference type="Proteomes" id="UP001575652"/>
    </source>
</evidence>
<dbReference type="RefSeq" id="WP_373972211.1">
    <property type="nucleotide sequence ID" value="NZ_JBHDLJ010000007.1"/>
</dbReference>
<reference evidence="2 3" key="1">
    <citation type="submission" date="2024-09" db="EMBL/GenBank/DDBJ databases">
        <authorList>
            <person name="Salinas-Garcia M.A."/>
            <person name="Prieme A."/>
        </authorList>
    </citation>
    <scope>NUCLEOTIDE SEQUENCE [LARGE SCALE GENOMIC DNA]</scope>
    <source>
        <strain evidence="2 3">DSM 21081</strain>
    </source>
</reference>
<name>A0ABV4UP36_9MICC</name>
<dbReference type="InterPro" id="IPR025714">
    <property type="entry name" value="Methyltranfer_dom"/>
</dbReference>
<dbReference type="GO" id="GO:0008168">
    <property type="term" value="F:methyltransferase activity"/>
    <property type="evidence" value="ECO:0007669"/>
    <property type="project" value="UniProtKB-KW"/>
</dbReference>
<dbReference type="SUPFAM" id="SSF53335">
    <property type="entry name" value="S-adenosyl-L-methionine-dependent methyltransferases"/>
    <property type="match status" value="1"/>
</dbReference>
<evidence type="ECO:0000259" key="1">
    <source>
        <dbReference type="Pfam" id="PF13847"/>
    </source>
</evidence>
<comment type="caution">
    <text evidence="2">The sequence shown here is derived from an EMBL/GenBank/DDBJ whole genome shotgun (WGS) entry which is preliminary data.</text>
</comment>
<dbReference type="CDD" id="cd02440">
    <property type="entry name" value="AdoMet_MTases"/>
    <property type="match status" value="1"/>
</dbReference>
<gene>
    <name evidence="2" type="ORF">ACETWP_10620</name>
</gene>
<keyword evidence="3" id="KW-1185">Reference proteome</keyword>
<dbReference type="InterPro" id="IPR029063">
    <property type="entry name" value="SAM-dependent_MTases_sf"/>
</dbReference>